<dbReference type="InterPro" id="IPR005017">
    <property type="entry name" value="OMPP1/FadL/TodX"/>
</dbReference>
<dbReference type="STRING" id="619304.SAMN05421760_105171"/>
<dbReference type="RefSeq" id="WP_054340218.1">
    <property type="nucleotide sequence ID" value="NZ_FTOE01000005.1"/>
</dbReference>
<dbReference type="Proteomes" id="UP000185999">
    <property type="component" value="Unassembled WGS sequence"/>
</dbReference>
<comment type="subcellular location">
    <subcellularLocation>
        <location evidence="1">Cell outer membrane</location>
        <topology evidence="1">Multi-pass membrane protein</topology>
    </subcellularLocation>
</comment>
<evidence type="ECO:0000256" key="7">
    <source>
        <dbReference type="ARBA" id="ARBA00023237"/>
    </source>
</evidence>
<evidence type="ECO:0000256" key="3">
    <source>
        <dbReference type="ARBA" id="ARBA00022452"/>
    </source>
</evidence>
<evidence type="ECO:0000256" key="4">
    <source>
        <dbReference type="ARBA" id="ARBA00022692"/>
    </source>
</evidence>
<reference evidence="9" key="1">
    <citation type="submission" date="2017-01" db="EMBL/GenBank/DDBJ databases">
        <authorList>
            <person name="Varghese N."/>
            <person name="Submissions S."/>
        </authorList>
    </citation>
    <scope>NUCLEOTIDE SEQUENCE [LARGE SCALE GENOMIC DNA]</scope>
    <source>
        <strain evidence="9">DSM 22306</strain>
    </source>
</reference>
<dbReference type="Gene3D" id="2.40.160.60">
    <property type="entry name" value="Outer membrane protein transport protein (OMPP1/FadL/TodX)"/>
    <property type="match status" value="1"/>
</dbReference>
<evidence type="ECO:0000256" key="6">
    <source>
        <dbReference type="ARBA" id="ARBA00023136"/>
    </source>
</evidence>
<dbReference type="AlphaFoldDB" id="A0A1N7M539"/>
<keyword evidence="4" id="KW-0812">Transmembrane</keyword>
<evidence type="ECO:0000256" key="1">
    <source>
        <dbReference type="ARBA" id="ARBA00004571"/>
    </source>
</evidence>
<keyword evidence="6" id="KW-0472">Membrane</keyword>
<dbReference type="PANTHER" id="PTHR35093">
    <property type="entry name" value="OUTER MEMBRANE PROTEIN NMB0088-RELATED"/>
    <property type="match status" value="1"/>
</dbReference>
<dbReference type="OrthoDB" id="19849at2"/>
<evidence type="ECO:0000313" key="8">
    <source>
        <dbReference type="EMBL" id="SIS81152.1"/>
    </source>
</evidence>
<gene>
    <name evidence="8" type="ORF">SAMN05421760_105171</name>
</gene>
<dbReference type="Pfam" id="PF03349">
    <property type="entry name" value="Toluene_X"/>
    <property type="match status" value="1"/>
</dbReference>
<evidence type="ECO:0000313" key="9">
    <source>
        <dbReference type="Proteomes" id="UP000185999"/>
    </source>
</evidence>
<protein>
    <submittedName>
        <fullName evidence="8">Long-chain fatty acid transport protein</fullName>
    </submittedName>
</protein>
<evidence type="ECO:0000256" key="2">
    <source>
        <dbReference type="ARBA" id="ARBA00008163"/>
    </source>
</evidence>
<proteinExistence type="inferred from homology"/>
<keyword evidence="9" id="KW-1185">Reference proteome</keyword>
<dbReference type="PANTHER" id="PTHR35093:SF8">
    <property type="entry name" value="OUTER MEMBRANE PROTEIN NMB0088-RELATED"/>
    <property type="match status" value="1"/>
</dbReference>
<dbReference type="EMBL" id="FTOE01000005">
    <property type="protein sequence ID" value="SIS81152.1"/>
    <property type="molecule type" value="Genomic_DNA"/>
</dbReference>
<dbReference type="SUPFAM" id="SSF56935">
    <property type="entry name" value="Porins"/>
    <property type="match status" value="1"/>
</dbReference>
<accession>A0A1N7M539</accession>
<evidence type="ECO:0000256" key="5">
    <source>
        <dbReference type="ARBA" id="ARBA00022729"/>
    </source>
</evidence>
<keyword evidence="7" id="KW-0998">Cell outer membrane</keyword>
<comment type="similarity">
    <text evidence="2">Belongs to the OmpP1/FadL family.</text>
</comment>
<keyword evidence="5" id="KW-0732">Signal</keyword>
<keyword evidence="3" id="KW-1134">Transmembrane beta strand</keyword>
<dbReference type="GO" id="GO:0015483">
    <property type="term" value="F:long-chain fatty acid transporting porin activity"/>
    <property type="evidence" value="ECO:0007669"/>
    <property type="project" value="TreeGrafter"/>
</dbReference>
<sequence length="150" mass="17219">MNDKWLLAMELNWINWSDAMKNVVLTAKSPDSSAVADIQSTTTMDWNDQWVLATGIAYSYSDKTTIYAGYNYGKNPIPAQNNNPTLAGIFEHQLTFGAGYQFSPLWTVFAGIEYDVRKKVDYTNYELPFGENSQLRNEAIWLHMMVSRQW</sequence>
<name>A0A1N7M539_9GAMM</name>
<organism evidence="8 9">
    <name type="scientific">Neptunomonas antarctica</name>
    <dbReference type="NCBI Taxonomy" id="619304"/>
    <lineage>
        <taxon>Bacteria</taxon>
        <taxon>Pseudomonadati</taxon>
        <taxon>Pseudomonadota</taxon>
        <taxon>Gammaproteobacteria</taxon>
        <taxon>Oceanospirillales</taxon>
        <taxon>Oceanospirillaceae</taxon>
        <taxon>Neptunomonas</taxon>
    </lineage>
</organism>
<dbReference type="GO" id="GO:0009279">
    <property type="term" value="C:cell outer membrane"/>
    <property type="evidence" value="ECO:0007669"/>
    <property type="project" value="UniProtKB-SubCell"/>
</dbReference>